<organism evidence="3 4">
    <name type="scientific">Solihabitans fulvus</name>
    <dbReference type="NCBI Taxonomy" id="1892852"/>
    <lineage>
        <taxon>Bacteria</taxon>
        <taxon>Bacillati</taxon>
        <taxon>Actinomycetota</taxon>
        <taxon>Actinomycetes</taxon>
        <taxon>Pseudonocardiales</taxon>
        <taxon>Pseudonocardiaceae</taxon>
        <taxon>Solihabitans</taxon>
    </lineage>
</organism>
<keyword evidence="2" id="KW-0349">Heme</keyword>
<dbReference type="EMBL" id="VUOB01000041">
    <property type="protein sequence ID" value="KAA2258556.1"/>
    <property type="molecule type" value="Genomic_DNA"/>
</dbReference>
<dbReference type="Pfam" id="PF00067">
    <property type="entry name" value="p450"/>
    <property type="match status" value="1"/>
</dbReference>
<accession>A0A5B2X5S8</accession>
<dbReference type="InterPro" id="IPR036396">
    <property type="entry name" value="Cyt_P450_sf"/>
</dbReference>
<dbReference type="GO" id="GO:0016705">
    <property type="term" value="F:oxidoreductase activity, acting on paired donors, with incorporation or reduction of molecular oxygen"/>
    <property type="evidence" value="ECO:0007669"/>
    <property type="project" value="InterPro"/>
</dbReference>
<reference evidence="3 4" key="1">
    <citation type="submission" date="2019-09" db="EMBL/GenBank/DDBJ databases">
        <title>Goodfellowia gen. nov., a new genus of the Pseudonocardineae related to Actinoalloteichus, containing Goodfellowia coeruleoviolacea gen. nov., comb. nov. gen. nov., comb. nov.</title>
        <authorList>
            <person name="Labeda D."/>
        </authorList>
    </citation>
    <scope>NUCLEOTIDE SEQUENCE [LARGE SCALE GENOMIC DNA]</scope>
    <source>
        <strain evidence="3 4">AN110305</strain>
    </source>
</reference>
<dbReference type="PANTHER" id="PTHR46696">
    <property type="entry name" value="P450, PUTATIVE (EUROFUNG)-RELATED"/>
    <property type="match status" value="1"/>
</dbReference>
<keyword evidence="2" id="KW-0560">Oxidoreductase</keyword>
<evidence type="ECO:0000313" key="3">
    <source>
        <dbReference type="EMBL" id="KAA2258556.1"/>
    </source>
</evidence>
<protein>
    <submittedName>
        <fullName evidence="3">Cytochrome P450</fullName>
    </submittedName>
</protein>
<dbReference type="SUPFAM" id="SSF48264">
    <property type="entry name" value="Cytochrome P450"/>
    <property type="match status" value="1"/>
</dbReference>
<dbReference type="Gene3D" id="1.10.630.10">
    <property type="entry name" value="Cytochrome P450"/>
    <property type="match status" value="1"/>
</dbReference>
<evidence type="ECO:0000313" key="4">
    <source>
        <dbReference type="Proteomes" id="UP000323454"/>
    </source>
</evidence>
<dbReference type="Proteomes" id="UP000323454">
    <property type="component" value="Unassembled WGS sequence"/>
</dbReference>
<dbReference type="InterPro" id="IPR002397">
    <property type="entry name" value="Cyt_P450_B"/>
</dbReference>
<dbReference type="InterPro" id="IPR001128">
    <property type="entry name" value="Cyt_P450"/>
</dbReference>
<sequence>MWTTEQRAELDLFGRDFVDDPDPTLRRLREHAPVHHDPRTDLWLVSRHADVRAVLADQDTFQPDNALTAVTPLPIPVLRVLARAGFALPPTLANNGTPSHPGLRRLVAGYLTPGKVADAVGLVEGLAEERLAEVEAALEIDGVADLYSLLATDLPCLVLLHMLGITGVDVPRLKAWSTASLELFWGNPGQQRQLELAAAAGEFHRWLADRVRAADPAGADLFGALVAHRAPGDRPLTVDEAAGLCYFLLIAGQETTTQLLSTLLDRVLRRPELWRRLAEGEQGLAEACVEEVLRREPPVVTWRRITARETVLSGVVLPAGAKVLLMLAGSGSDPEVFAEPSDFCPGRPEVRRHLAFGFGRHFCLGAGLARMEAEAVLRTVARRLPDARLADDGRPPMLGLLSFRAPLRVAIRTT</sequence>
<dbReference type="RefSeq" id="WP_149851552.1">
    <property type="nucleotide sequence ID" value="NZ_VUOB01000041.1"/>
</dbReference>
<dbReference type="GO" id="GO:0005506">
    <property type="term" value="F:iron ion binding"/>
    <property type="evidence" value="ECO:0007669"/>
    <property type="project" value="InterPro"/>
</dbReference>
<keyword evidence="2" id="KW-0408">Iron</keyword>
<keyword evidence="4" id="KW-1185">Reference proteome</keyword>
<dbReference type="OrthoDB" id="502624at2"/>
<reference evidence="3 4" key="2">
    <citation type="submission" date="2019-09" db="EMBL/GenBank/DDBJ databases">
        <authorList>
            <person name="Jin C."/>
        </authorList>
    </citation>
    <scope>NUCLEOTIDE SEQUENCE [LARGE SCALE GENOMIC DNA]</scope>
    <source>
        <strain evidence="3 4">AN110305</strain>
    </source>
</reference>
<evidence type="ECO:0000256" key="2">
    <source>
        <dbReference type="RuleBase" id="RU000461"/>
    </source>
</evidence>
<dbReference type="PROSITE" id="PS00086">
    <property type="entry name" value="CYTOCHROME_P450"/>
    <property type="match status" value="1"/>
</dbReference>
<dbReference type="GO" id="GO:0004497">
    <property type="term" value="F:monooxygenase activity"/>
    <property type="evidence" value="ECO:0007669"/>
    <property type="project" value="UniProtKB-KW"/>
</dbReference>
<comment type="similarity">
    <text evidence="1 2">Belongs to the cytochrome P450 family.</text>
</comment>
<dbReference type="PRINTS" id="PR00385">
    <property type="entry name" value="P450"/>
</dbReference>
<dbReference type="GO" id="GO:0020037">
    <property type="term" value="F:heme binding"/>
    <property type="evidence" value="ECO:0007669"/>
    <property type="project" value="InterPro"/>
</dbReference>
<keyword evidence="2" id="KW-0479">Metal-binding</keyword>
<evidence type="ECO:0000256" key="1">
    <source>
        <dbReference type="ARBA" id="ARBA00010617"/>
    </source>
</evidence>
<dbReference type="PRINTS" id="PR00359">
    <property type="entry name" value="BP450"/>
</dbReference>
<name>A0A5B2X5S8_9PSEU</name>
<dbReference type="AlphaFoldDB" id="A0A5B2X5S8"/>
<proteinExistence type="inferred from homology"/>
<dbReference type="InterPro" id="IPR017972">
    <property type="entry name" value="Cyt_P450_CS"/>
</dbReference>
<gene>
    <name evidence="3" type="ORF">F0L68_22115</name>
</gene>
<keyword evidence="2" id="KW-0503">Monooxygenase</keyword>
<dbReference type="PANTHER" id="PTHR46696:SF6">
    <property type="entry name" value="P450, PUTATIVE (EUROFUNG)-RELATED"/>
    <property type="match status" value="1"/>
</dbReference>
<comment type="caution">
    <text evidence="3">The sequence shown here is derived from an EMBL/GenBank/DDBJ whole genome shotgun (WGS) entry which is preliminary data.</text>
</comment>